<dbReference type="InterPro" id="IPR001584">
    <property type="entry name" value="Integrase_cat-core"/>
</dbReference>
<proteinExistence type="predicted"/>
<protein>
    <recommendedName>
        <fullName evidence="2">Integrase catalytic domain-containing protein</fullName>
    </recommendedName>
</protein>
<evidence type="ECO:0000313" key="4">
    <source>
        <dbReference type="Proteomes" id="UP000765509"/>
    </source>
</evidence>
<dbReference type="InterPro" id="IPR050951">
    <property type="entry name" value="Retrovirus_Pol_polyprotein"/>
</dbReference>
<dbReference type="GO" id="GO:0015074">
    <property type="term" value="P:DNA integration"/>
    <property type="evidence" value="ECO:0007669"/>
    <property type="project" value="InterPro"/>
</dbReference>
<keyword evidence="1" id="KW-0694">RNA-binding</keyword>
<feature type="domain" description="Integrase catalytic" evidence="2">
    <location>
        <begin position="1"/>
        <end position="108"/>
    </location>
</feature>
<evidence type="ECO:0000256" key="1">
    <source>
        <dbReference type="ARBA" id="ARBA00022884"/>
    </source>
</evidence>
<dbReference type="GO" id="GO:0003723">
    <property type="term" value="F:RNA binding"/>
    <property type="evidence" value="ECO:0007669"/>
    <property type="project" value="UniProtKB-KW"/>
</dbReference>
<gene>
    <name evidence="3" type="ORF">O181_114495</name>
</gene>
<dbReference type="EMBL" id="AVOT02094920">
    <property type="protein sequence ID" value="MBW0574780.1"/>
    <property type="molecule type" value="Genomic_DNA"/>
</dbReference>
<reference evidence="3" key="1">
    <citation type="submission" date="2021-03" db="EMBL/GenBank/DDBJ databases">
        <title>Draft genome sequence of rust myrtle Austropuccinia psidii MF-1, a brazilian biotype.</title>
        <authorList>
            <person name="Quecine M.C."/>
            <person name="Pachon D.M.R."/>
            <person name="Bonatelli M.L."/>
            <person name="Correr F.H."/>
            <person name="Franceschini L.M."/>
            <person name="Leite T.F."/>
            <person name="Margarido G.R.A."/>
            <person name="Almeida C.A."/>
            <person name="Ferrarezi J.A."/>
            <person name="Labate C.A."/>
        </authorList>
    </citation>
    <scope>NUCLEOTIDE SEQUENCE</scope>
    <source>
        <strain evidence="3">MF-1</strain>
    </source>
</reference>
<organism evidence="3 4">
    <name type="scientific">Austropuccinia psidii MF-1</name>
    <dbReference type="NCBI Taxonomy" id="1389203"/>
    <lineage>
        <taxon>Eukaryota</taxon>
        <taxon>Fungi</taxon>
        <taxon>Dikarya</taxon>
        <taxon>Basidiomycota</taxon>
        <taxon>Pucciniomycotina</taxon>
        <taxon>Pucciniomycetes</taxon>
        <taxon>Pucciniales</taxon>
        <taxon>Sphaerophragmiaceae</taxon>
        <taxon>Austropuccinia</taxon>
    </lineage>
</organism>
<accession>A0A9Q3K8J3</accession>
<dbReference type="AlphaFoldDB" id="A0A9Q3K8J3"/>
<dbReference type="PANTHER" id="PTHR37984">
    <property type="entry name" value="PROTEIN CBG26694"/>
    <property type="match status" value="1"/>
</dbReference>
<evidence type="ECO:0000313" key="3">
    <source>
        <dbReference type="EMBL" id="MBW0574780.1"/>
    </source>
</evidence>
<dbReference type="Proteomes" id="UP000765509">
    <property type="component" value="Unassembled WGS sequence"/>
</dbReference>
<dbReference type="Gene3D" id="3.30.420.10">
    <property type="entry name" value="Ribonuclease H-like superfamily/Ribonuclease H"/>
    <property type="match status" value="1"/>
</dbReference>
<dbReference type="SUPFAM" id="SSF53098">
    <property type="entry name" value="Ribonuclease H-like"/>
    <property type="match status" value="1"/>
</dbReference>
<dbReference type="InterPro" id="IPR012337">
    <property type="entry name" value="RNaseH-like_sf"/>
</dbReference>
<name>A0A9Q3K8J3_9BASI</name>
<evidence type="ECO:0000259" key="2">
    <source>
        <dbReference type="PROSITE" id="PS50994"/>
    </source>
</evidence>
<comment type="caution">
    <text evidence="3">The sequence shown here is derived from an EMBL/GenBank/DDBJ whole genome shotgun (WGS) entry which is preliminary data.</text>
</comment>
<dbReference type="OrthoDB" id="2273864at2759"/>
<dbReference type="InterPro" id="IPR036397">
    <property type="entry name" value="RNaseH_sf"/>
</dbReference>
<keyword evidence="4" id="KW-1185">Reference proteome</keyword>
<dbReference type="PROSITE" id="PS50994">
    <property type="entry name" value="INTEGRASE"/>
    <property type="match status" value="1"/>
</dbReference>
<sequence>MGISYILHRLTKGIRHTGLLQNIIIDRDPKFTSALWTNLHTFFGTYLSFSTSYHPQTDGMAERMIQNLEDILRRFCAYGLEFKDSDGFTHNWCTMITALDLAYKRLIY</sequence>
<dbReference type="PANTHER" id="PTHR37984:SF5">
    <property type="entry name" value="PROTEIN NYNRIN-LIKE"/>
    <property type="match status" value="1"/>
</dbReference>
<dbReference type="GO" id="GO:0005634">
    <property type="term" value="C:nucleus"/>
    <property type="evidence" value="ECO:0007669"/>
    <property type="project" value="UniProtKB-ARBA"/>
</dbReference>